<dbReference type="SMART" id="SM00091">
    <property type="entry name" value="PAS"/>
    <property type="match status" value="2"/>
</dbReference>
<comment type="similarity">
    <text evidence="1">Belongs to the phD/YefM antitoxin family.</text>
</comment>
<dbReference type="KEGG" id="smag:AN936_09020"/>
<dbReference type="NCBIfam" id="TIGR00229">
    <property type="entry name" value="sensory_box"/>
    <property type="match status" value="1"/>
</dbReference>
<dbReference type="InterPro" id="IPR036165">
    <property type="entry name" value="YefM-like_sf"/>
</dbReference>
<evidence type="ECO:0000256" key="1">
    <source>
        <dbReference type="ARBA" id="ARBA00009981"/>
    </source>
</evidence>
<dbReference type="Pfam" id="PF13426">
    <property type="entry name" value="PAS_9"/>
    <property type="match status" value="1"/>
</dbReference>
<dbReference type="OrthoDB" id="7861242at2"/>
<sequence length="299" mass="32145">MATAREPQRVSAAEFIRGFANWRMQAARKPVVVTHHGKDAHVLISLDDYRRLDGESGAGRASTDTLQDSLALLIESIPDGAIVVDRQWRILSVNPAASDMIERAAADLIGAELAAALPELGGSLLFQRIIRLLDHRERFSGDMPGLLRPRQWLHVDLVPLPVGGAILLRDVSEAMDDITAIDLRHALATVVDIDGSVGHARLSVRETVDTANEALTAMVGVDVAAIRRVRFSALLAVGHRAAFSDAIESVFRSGEPVRIASQIVTRDGIAIDVMLSIAEVRGAYASEGAVVLVTRYSAG</sequence>
<name>A0A0N9UB75_SPHMC</name>
<protein>
    <submittedName>
        <fullName evidence="3">PAS sensor protein</fullName>
    </submittedName>
</protein>
<dbReference type="InterPro" id="IPR000014">
    <property type="entry name" value="PAS"/>
</dbReference>
<dbReference type="EMBL" id="CP012700">
    <property type="protein sequence ID" value="ALH80505.1"/>
    <property type="molecule type" value="Genomic_DNA"/>
</dbReference>
<dbReference type="Pfam" id="PF08448">
    <property type="entry name" value="PAS_4"/>
    <property type="match status" value="1"/>
</dbReference>
<proteinExistence type="inferred from homology"/>
<dbReference type="SUPFAM" id="SSF143120">
    <property type="entry name" value="YefM-like"/>
    <property type="match status" value="1"/>
</dbReference>
<organism evidence="3 4">
    <name type="scientific">Sphingopyxis macrogoltabida</name>
    <name type="common">Sphingomonas macrogoltabidus</name>
    <dbReference type="NCBI Taxonomy" id="33050"/>
    <lineage>
        <taxon>Bacteria</taxon>
        <taxon>Pseudomonadati</taxon>
        <taxon>Pseudomonadota</taxon>
        <taxon>Alphaproteobacteria</taxon>
        <taxon>Sphingomonadales</taxon>
        <taxon>Sphingomonadaceae</taxon>
        <taxon>Sphingopyxis</taxon>
    </lineage>
</organism>
<dbReference type="Proteomes" id="UP000058074">
    <property type="component" value="Chromosome"/>
</dbReference>
<dbReference type="CDD" id="cd00130">
    <property type="entry name" value="PAS"/>
    <property type="match status" value="1"/>
</dbReference>
<dbReference type="PROSITE" id="PS50112">
    <property type="entry name" value="PAS"/>
    <property type="match status" value="1"/>
</dbReference>
<evidence type="ECO:0000313" key="4">
    <source>
        <dbReference type="Proteomes" id="UP000058074"/>
    </source>
</evidence>
<dbReference type="PATRIC" id="fig|33050.5.peg.1874"/>
<gene>
    <name evidence="3" type="ORF">AN936_09020</name>
</gene>
<feature type="domain" description="PAS" evidence="2">
    <location>
        <begin position="66"/>
        <end position="110"/>
    </location>
</feature>
<evidence type="ECO:0000313" key="3">
    <source>
        <dbReference type="EMBL" id="ALH80505.1"/>
    </source>
</evidence>
<dbReference type="Gene3D" id="3.40.1620.10">
    <property type="entry name" value="YefM-like domain"/>
    <property type="match status" value="1"/>
</dbReference>
<reference evidence="3 4" key="1">
    <citation type="journal article" date="2015" name="Genome Announc.">
        <title>Complete Genome Sequence of Polypropylene Glycol- and Polyethylene Glycol-Degrading Sphingopyxis macrogoltabida Strain EY-1.</title>
        <authorList>
            <person name="Ohtsubo Y."/>
            <person name="Nagata Y."/>
            <person name="Numata M."/>
            <person name="Tsuchikane K."/>
            <person name="Hosoyama A."/>
            <person name="Yamazoe A."/>
            <person name="Tsuda M."/>
            <person name="Fujita N."/>
            <person name="Kawai F."/>
        </authorList>
    </citation>
    <scope>NUCLEOTIDE SEQUENCE [LARGE SCALE GENOMIC DNA]</scope>
    <source>
        <strain evidence="3 4">EY-1</strain>
    </source>
</reference>
<dbReference type="Gene3D" id="3.30.450.20">
    <property type="entry name" value="PAS domain"/>
    <property type="match status" value="2"/>
</dbReference>
<dbReference type="RefSeq" id="WP_054587855.1">
    <property type="nucleotide sequence ID" value="NZ_CP012700.1"/>
</dbReference>
<evidence type="ECO:0000259" key="2">
    <source>
        <dbReference type="PROSITE" id="PS50112"/>
    </source>
</evidence>
<dbReference type="AlphaFoldDB" id="A0A0N9UB75"/>
<dbReference type="SUPFAM" id="SSF55785">
    <property type="entry name" value="PYP-like sensor domain (PAS domain)"/>
    <property type="match status" value="2"/>
</dbReference>
<dbReference type="InterPro" id="IPR035965">
    <property type="entry name" value="PAS-like_dom_sf"/>
</dbReference>
<accession>A0A0N9UB75</accession>
<dbReference type="InterPro" id="IPR013656">
    <property type="entry name" value="PAS_4"/>
</dbReference>